<reference evidence="8 9" key="1">
    <citation type="submission" date="2020-11" db="EMBL/GenBank/DDBJ databases">
        <title>Complete genome sequence unveiled secondary metabolic potentials in Streptomyces solisilvae HNM0141.</title>
        <authorList>
            <person name="Huang X."/>
        </authorList>
    </citation>
    <scope>NUCLEOTIDE SEQUENCE [LARGE SCALE GENOMIC DNA]</scope>
    <source>
        <strain evidence="8 9">HNM0141</strain>
    </source>
</reference>
<dbReference type="Pfam" id="PF00848">
    <property type="entry name" value="Ring_hydroxyl_A"/>
    <property type="match status" value="1"/>
</dbReference>
<dbReference type="Pfam" id="PF00355">
    <property type="entry name" value="Rieske"/>
    <property type="match status" value="1"/>
</dbReference>
<dbReference type="Gene3D" id="3.90.380.10">
    <property type="entry name" value="Naphthalene 1,2-dioxygenase Alpha Subunit, Chain A, domain 1"/>
    <property type="match status" value="1"/>
</dbReference>
<evidence type="ECO:0000313" key="9">
    <source>
        <dbReference type="Proteomes" id="UP000663421"/>
    </source>
</evidence>
<keyword evidence="5" id="KW-0408">Iron</keyword>
<accession>A0ABX6WI83</accession>
<dbReference type="CDD" id="cd03469">
    <property type="entry name" value="Rieske_RO_Alpha_N"/>
    <property type="match status" value="1"/>
</dbReference>
<dbReference type="EMBL" id="CP065050">
    <property type="protein sequence ID" value="QPI61168.1"/>
    <property type="molecule type" value="Genomic_DNA"/>
</dbReference>
<keyword evidence="9" id="KW-1185">Reference proteome</keyword>
<dbReference type="PANTHER" id="PTHR43756">
    <property type="entry name" value="CHOLINE MONOOXYGENASE, CHLOROPLASTIC"/>
    <property type="match status" value="1"/>
</dbReference>
<dbReference type="Proteomes" id="UP000663421">
    <property type="component" value="Chromosome"/>
</dbReference>
<dbReference type="SUPFAM" id="SSF50022">
    <property type="entry name" value="ISP domain"/>
    <property type="match status" value="1"/>
</dbReference>
<dbReference type="InterPro" id="IPR001663">
    <property type="entry name" value="Rng_hydr_dOase-A"/>
</dbReference>
<dbReference type="InterPro" id="IPR036922">
    <property type="entry name" value="Rieske_2Fe-2S_sf"/>
</dbReference>
<evidence type="ECO:0000256" key="6">
    <source>
        <dbReference type="ARBA" id="ARBA00023014"/>
    </source>
</evidence>
<name>A0ABX6WI83_STRMQ</name>
<dbReference type="CDD" id="cd08884">
    <property type="entry name" value="RHO_alpha_C_GbcA-like"/>
    <property type="match status" value="1"/>
</dbReference>
<dbReference type="InterPro" id="IPR015879">
    <property type="entry name" value="Ring_hydroxy_dOase_asu_C_dom"/>
</dbReference>
<dbReference type="InterPro" id="IPR017941">
    <property type="entry name" value="Rieske_2Fe-2S"/>
</dbReference>
<evidence type="ECO:0000313" key="8">
    <source>
        <dbReference type="EMBL" id="QPI61168.1"/>
    </source>
</evidence>
<evidence type="ECO:0000256" key="3">
    <source>
        <dbReference type="ARBA" id="ARBA00022723"/>
    </source>
</evidence>
<evidence type="ECO:0000256" key="4">
    <source>
        <dbReference type="ARBA" id="ARBA00023002"/>
    </source>
</evidence>
<comment type="cofactor">
    <cofactor evidence="1">
        <name>Fe cation</name>
        <dbReference type="ChEBI" id="CHEBI:24875"/>
    </cofactor>
</comment>
<dbReference type="SUPFAM" id="SSF55961">
    <property type="entry name" value="Bet v1-like"/>
    <property type="match status" value="1"/>
</dbReference>
<protein>
    <submittedName>
        <fullName evidence="8">Aromatic ring-hydroxylating dioxygenase subunit alpha</fullName>
    </submittedName>
</protein>
<dbReference type="PROSITE" id="PS51296">
    <property type="entry name" value="RIESKE"/>
    <property type="match status" value="1"/>
</dbReference>
<feature type="domain" description="Rieske" evidence="7">
    <location>
        <begin position="47"/>
        <end position="153"/>
    </location>
</feature>
<evidence type="ECO:0000259" key="7">
    <source>
        <dbReference type="PROSITE" id="PS51296"/>
    </source>
</evidence>
<proteinExistence type="predicted"/>
<dbReference type="PRINTS" id="PR00090">
    <property type="entry name" value="RNGDIOXGNASE"/>
</dbReference>
<gene>
    <name evidence="8" type="ORF">I1A49_45250</name>
</gene>
<dbReference type="GO" id="GO:0051213">
    <property type="term" value="F:dioxygenase activity"/>
    <property type="evidence" value="ECO:0007669"/>
    <property type="project" value="UniProtKB-KW"/>
</dbReference>
<sequence length="389" mass="42948">MAAAADGISYSRTVRDHIERGIGIPRELYLSQELFAEEMTGIFGRSWLYAGHESQLTGPGQYLTVECGTESAIVARGRDGRLTAFSNVCRHRGARLVDPGCGTKRRFVCPYHQWTYRLDGTLQGAPRMPDSFDPARHPLPTAHVEVWHGLVFVHLGEAAPEPIADLLGTGEELMAAFGIADTKVAHTISYQVEANWKLVWENAQECYHCNVNHPELIKTFDVAGLNATGRLETKTTPSLDPRVVHGRFPLRPGAVSLTLDGRYASRKPLGAFGAGLAPYTASIHLKPTFALVGCPDYAVVLSERPVSVDRTEVRMSWLVHDDAVDGTDYDLDILVKVWNETNQQDWALCERAQLGVRSRSYVPGPLSADETAVVDFYRAYADLLEAEDL</sequence>
<evidence type="ECO:0000256" key="1">
    <source>
        <dbReference type="ARBA" id="ARBA00001962"/>
    </source>
</evidence>
<dbReference type="Gene3D" id="2.102.10.10">
    <property type="entry name" value="Rieske [2Fe-2S] iron-sulphur domain"/>
    <property type="match status" value="1"/>
</dbReference>
<keyword evidence="3" id="KW-0479">Metal-binding</keyword>
<keyword evidence="6" id="KW-0411">Iron-sulfur</keyword>
<evidence type="ECO:0000256" key="5">
    <source>
        <dbReference type="ARBA" id="ARBA00023004"/>
    </source>
</evidence>
<dbReference type="PANTHER" id="PTHR43756:SF5">
    <property type="entry name" value="CHOLINE MONOOXYGENASE, CHLOROPLASTIC"/>
    <property type="match status" value="1"/>
</dbReference>
<keyword evidence="2" id="KW-0001">2Fe-2S</keyword>
<evidence type="ECO:0000256" key="2">
    <source>
        <dbReference type="ARBA" id="ARBA00022714"/>
    </source>
</evidence>
<organism evidence="8 9">
    <name type="scientific">Streptomyces malaysiensis</name>
    <dbReference type="NCBI Taxonomy" id="92644"/>
    <lineage>
        <taxon>Bacteria</taxon>
        <taxon>Bacillati</taxon>
        <taxon>Actinomycetota</taxon>
        <taxon>Actinomycetes</taxon>
        <taxon>Kitasatosporales</taxon>
        <taxon>Streptomycetaceae</taxon>
        <taxon>Streptomyces</taxon>
        <taxon>Streptomyces violaceusniger group</taxon>
    </lineage>
</organism>
<keyword evidence="4" id="KW-0560">Oxidoreductase</keyword>
<keyword evidence="8" id="KW-0223">Dioxygenase</keyword>